<dbReference type="PANTHER" id="PTHR42678">
    <property type="entry name" value="AMIDASE"/>
    <property type="match status" value="1"/>
</dbReference>
<dbReference type="Proteomes" id="UP001321760">
    <property type="component" value="Unassembled WGS sequence"/>
</dbReference>
<dbReference type="AlphaFoldDB" id="A0AAV9H7D3"/>
<dbReference type="Gene3D" id="3.90.1300.10">
    <property type="entry name" value="Amidase signature (AS) domain"/>
    <property type="match status" value="1"/>
</dbReference>
<dbReference type="Pfam" id="PF01425">
    <property type="entry name" value="Amidase"/>
    <property type="match status" value="1"/>
</dbReference>
<proteinExistence type="predicted"/>
<keyword evidence="4" id="KW-1185">Reference proteome</keyword>
<feature type="region of interest" description="Disordered" evidence="1">
    <location>
        <begin position="162"/>
        <end position="187"/>
    </location>
</feature>
<gene>
    <name evidence="3" type="ORF">QBC34DRAFT_288467</name>
</gene>
<reference evidence="3" key="1">
    <citation type="journal article" date="2023" name="Mol. Phylogenet. Evol.">
        <title>Genome-scale phylogeny and comparative genomics of the fungal order Sordariales.</title>
        <authorList>
            <person name="Hensen N."/>
            <person name="Bonometti L."/>
            <person name="Westerberg I."/>
            <person name="Brannstrom I.O."/>
            <person name="Guillou S."/>
            <person name="Cros-Aarteil S."/>
            <person name="Calhoun S."/>
            <person name="Haridas S."/>
            <person name="Kuo A."/>
            <person name="Mondo S."/>
            <person name="Pangilinan J."/>
            <person name="Riley R."/>
            <person name="LaButti K."/>
            <person name="Andreopoulos B."/>
            <person name="Lipzen A."/>
            <person name="Chen C."/>
            <person name="Yan M."/>
            <person name="Daum C."/>
            <person name="Ng V."/>
            <person name="Clum A."/>
            <person name="Steindorff A."/>
            <person name="Ohm R.A."/>
            <person name="Martin F."/>
            <person name="Silar P."/>
            <person name="Natvig D.O."/>
            <person name="Lalanne C."/>
            <person name="Gautier V."/>
            <person name="Ament-Velasquez S.L."/>
            <person name="Kruys A."/>
            <person name="Hutchinson M.I."/>
            <person name="Powell A.J."/>
            <person name="Barry K."/>
            <person name="Miller A.N."/>
            <person name="Grigoriev I.V."/>
            <person name="Debuchy R."/>
            <person name="Gladieux P."/>
            <person name="Hiltunen Thoren M."/>
            <person name="Johannesson H."/>
        </authorList>
    </citation>
    <scope>NUCLEOTIDE SEQUENCE</scope>
    <source>
        <strain evidence="3">PSN243</strain>
    </source>
</reference>
<protein>
    <submittedName>
        <fullName evidence="3">Amidase signature enzyme</fullName>
    </submittedName>
</protein>
<dbReference type="InterPro" id="IPR036928">
    <property type="entry name" value="AS_sf"/>
</dbReference>
<accession>A0AAV9H7D3</accession>
<dbReference type="InterPro" id="IPR023631">
    <property type="entry name" value="Amidase_dom"/>
</dbReference>
<dbReference type="SUPFAM" id="SSF75304">
    <property type="entry name" value="Amidase signature (AS) enzymes"/>
    <property type="match status" value="1"/>
</dbReference>
<evidence type="ECO:0000259" key="2">
    <source>
        <dbReference type="Pfam" id="PF01425"/>
    </source>
</evidence>
<dbReference type="PANTHER" id="PTHR42678:SF34">
    <property type="entry name" value="OS04G0183300 PROTEIN"/>
    <property type="match status" value="1"/>
</dbReference>
<name>A0AAV9H7D3_9PEZI</name>
<evidence type="ECO:0000256" key="1">
    <source>
        <dbReference type="SAM" id="MobiDB-lite"/>
    </source>
</evidence>
<dbReference type="EMBL" id="MU865914">
    <property type="protein sequence ID" value="KAK4455383.1"/>
    <property type="molecule type" value="Genomic_DNA"/>
</dbReference>
<comment type="caution">
    <text evidence="3">The sequence shown here is derived from an EMBL/GenBank/DDBJ whole genome shotgun (WGS) entry which is preliminary data.</text>
</comment>
<sequence length="521" mass="56187">MDTSSPPRPALTKFDVLSTTALELRDRLENGTLTSVDIATAYLAQIERHNPKLNLVISLRNRKQLLADARQRDEERKAGNVRSPFHGIPFLAKDAFATVPSLGLPTTVGSFALLVSKPRANAAATDALIAAGMISIGKSNLSEFCGCKGNVRWSAVGGQGQSPWVEGGLKDGDPPRGPTAPGGSSTGSAHAVAAGFVPLSIGTESCGSLITPAGRAGVYTLKLTPETVNTQGICKITVEWDTIGGFARSVEEVAILSDLLPKIAEAGEGRQPLTTSLRKDFTGLRIEFVDPEKWAIEDDAREADPYLPGEIKSQFEWAMKSIKEAGGEVVYPVELPAYETFFHEGQPLLGLITNAEVKICIKEYIASLESSSVKSLDDIIEFNKANPILELPSDNPEQDYLIAAAKSSVEENDLPFLRNLYYKKAGRDGLERTIREHKLDVIVAPVDSPAHSSETPAATVPLGYAKINGHPFGAQLLALRGHEGKLIEVMSAWEAVLFPTIRVPDLRWADKWGKGDGLQSW</sequence>
<evidence type="ECO:0000313" key="4">
    <source>
        <dbReference type="Proteomes" id="UP001321760"/>
    </source>
</evidence>
<evidence type="ECO:0000313" key="3">
    <source>
        <dbReference type="EMBL" id="KAK4455383.1"/>
    </source>
</evidence>
<feature type="domain" description="Amidase" evidence="2">
    <location>
        <begin position="38"/>
        <end position="446"/>
    </location>
</feature>
<reference evidence="3" key="2">
    <citation type="submission" date="2023-05" db="EMBL/GenBank/DDBJ databases">
        <authorList>
            <consortium name="Lawrence Berkeley National Laboratory"/>
            <person name="Steindorff A."/>
            <person name="Hensen N."/>
            <person name="Bonometti L."/>
            <person name="Westerberg I."/>
            <person name="Brannstrom I.O."/>
            <person name="Guillou S."/>
            <person name="Cros-Aarteil S."/>
            <person name="Calhoun S."/>
            <person name="Haridas S."/>
            <person name="Kuo A."/>
            <person name="Mondo S."/>
            <person name="Pangilinan J."/>
            <person name="Riley R."/>
            <person name="Labutti K."/>
            <person name="Andreopoulos B."/>
            <person name="Lipzen A."/>
            <person name="Chen C."/>
            <person name="Yanf M."/>
            <person name="Daum C."/>
            <person name="Ng V."/>
            <person name="Clum A."/>
            <person name="Ohm R."/>
            <person name="Martin F."/>
            <person name="Silar P."/>
            <person name="Natvig D."/>
            <person name="Lalanne C."/>
            <person name="Gautier V."/>
            <person name="Ament-Velasquez S.L."/>
            <person name="Kruys A."/>
            <person name="Hutchinson M.I."/>
            <person name="Powell A.J."/>
            <person name="Barry K."/>
            <person name="Miller A.N."/>
            <person name="Grigoriev I.V."/>
            <person name="Debuchy R."/>
            <person name="Gladieux P."/>
            <person name="Thoren M.H."/>
            <person name="Johannesson H."/>
        </authorList>
    </citation>
    <scope>NUCLEOTIDE SEQUENCE</scope>
    <source>
        <strain evidence="3">PSN243</strain>
    </source>
</reference>
<organism evidence="3 4">
    <name type="scientific">Podospora aff. communis PSN243</name>
    <dbReference type="NCBI Taxonomy" id="3040156"/>
    <lineage>
        <taxon>Eukaryota</taxon>
        <taxon>Fungi</taxon>
        <taxon>Dikarya</taxon>
        <taxon>Ascomycota</taxon>
        <taxon>Pezizomycotina</taxon>
        <taxon>Sordariomycetes</taxon>
        <taxon>Sordariomycetidae</taxon>
        <taxon>Sordariales</taxon>
        <taxon>Podosporaceae</taxon>
        <taxon>Podospora</taxon>
    </lineage>
</organism>